<dbReference type="Proteomes" id="UP001432027">
    <property type="component" value="Unassembled WGS sequence"/>
</dbReference>
<dbReference type="Gene3D" id="3.90.1200.10">
    <property type="match status" value="1"/>
</dbReference>
<dbReference type="Pfam" id="PF07914">
    <property type="entry name" value="DUF1679"/>
    <property type="match status" value="1"/>
</dbReference>
<accession>A0AAV5TG02</accession>
<dbReference type="PANTHER" id="PTHR23020:SF8">
    <property type="entry name" value="CHK KINASE-LIKE DOMAIN-CONTAINING PROTEIN"/>
    <property type="match status" value="1"/>
</dbReference>
<dbReference type="InterPro" id="IPR015897">
    <property type="entry name" value="CHK_kinase-like"/>
</dbReference>
<organism evidence="2 3">
    <name type="scientific">Pristionchus entomophagus</name>
    <dbReference type="NCBI Taxonomy" id="358040"/>
    <lineage>
        <taxon>Eukaryota</taxon>
        <taxon>Metazoa</taxon>
        <taxon>Ecdysozoa</taxon>
        <taxon>Nematoda</taxon>
        <taxon>Chromadorea</taxon>
        <taxon>Rhabditida</taxon>
        <taxon>Rhabditina</taxon>
        <taxon>Diplogasteromorpha</taxon>
        <taxon>Diplogasteroidea</taxon>
        <taxon>Neodiplogasteridae</taxon>
        <taxon>Pristionchus</taxon>
    </lineage>
</organism>
<feature type="non-terminal residue" evidence="2">
    <location>
        <position position="1"/>
    </location>
</feature>
<reference evidence="2" key="1">
    <citation type="submission" date="2023-10" db="EMBL/GenBank/DDBJ databases">
        <title>Genome assembly of Pristionchus species.</title>
        <authorList>
            <person name="Yoshida K."/>
            <person name="Sommer R.J."/>
        </authorList>
    </citation>
    <scope>NUCLEOTIDE SEQUENCE</scope>
    <source>
        <strain evidence="2">RS0144</strain>
    </source>
</reference>
<dbReference type="InterPro" id="IPR052961">
    <property type="entry name" value="Oxido-Kinase-like_Enzymes"/>
</dbReference>
<dbReference type="AlphaFoldDB" id="A0AAV5TG02"/>
<proteinExistence type="predicted"/>
<dbReference type="SUPFAM" id="SSF56112">
    <property type="entry name" value="Protein kinase-like (PK-like)"/>
    <property type="match status" value="1"/>
</dbReference>
<feature type="domain" description="CHK kinase-like" evidence="1">
    <location>
        <begin position="153"/>
        <end position="337"/>
    </location>
</feature>
<name>A0AAV5TG02_9BILA</name>
<dbReference type="InterPro" id="IPR011009">
    <property type="entry name" value="Kinase-like_dom_sf"/>
</dbReference>
<evidence type="ECO:0000313" key="2">
    <source>
        <dbReference type="EMBL" id="GMS92340.1"/>
    </source>
</evidence>
<dbReference type="InterPro" id="IPR012877">
    <property type="entry name" value="Dhs-27"/>
</dbReference>
<comment type="caution">
    <text evidence="2">The sequence shown here is derived from an EMBL/GenBank/DDBJ whole genome shotgun (WGS) entry which is preliminary data.</text>
</comment>
<evidence type="ECO:0000259" key="1">
    <source>
        <dbReference type="SMART" id="SM00587"/>
    </source>
</evidence>
<dbReference type="PANTHER" id="PTHR23020">
    <property type="entry name" value="UNCHARACTERIZED NUCLEAR HORMONE RECEPTOR-RELATED"/>
    <property type="match status" value="1"/>
</dbReference>
<dbReference type="EMBL" id="BTSX01000004">
    <property type="protein sequence ID" value="GMS92340.1"/>
    <property type="molecule type" value="Genomic_DNA"/>
</dbReference>
<keyword evidence="3" id="KW-1185">Reference proteome</keyword>
<evidence type="ECO:0000313" key="3">
    <source>
        <dbReference type="Proteomes" id="UP001432027"/>
    </source>
</evidence>
<gene>
    <name evidence="2" type="ORF">PENTCL1PPCAC_14515</name>
</gene>
<dbReference type="SMART" id="SM00587">
    <property type="entry name" value="CHK"/>
    <property type="match status" value="1"/>
</dbReference>
<protein>
    <recommendedName>
        <fullName evidence="1">CHK kinase-like domain-containing protein</fullName>
    </recommendedName>
</protein>
<sequence length="420" mass="46988">LEMCLAVAPTGILGTAVTWADLEKHLRAAFGTDARFGANKSVVDIGDGNGFASCCGLINCDWVGIAAEEKLPKTVVLKIPTAQALRKLNDAAPEGQRMFNYTEEQWAEMEAKFFNIHNTEVASYDFLDEFEGLAMPRKYYGRAVEEENKAEGQLCLEYMDNSRMMSFYEKHTVEQVRQIARALGKIQACSLKKDVTAPALQKNFFENIANMWPLETYHGMFKGVLTVDSCDETKELMKKIDALLDTYHGSTLPSTIHTQHGFRPVLVNGDMHTGNVLIDQDTGDLAALIDWQCTHLGVGVEDLHRIALTALTAEERRLHTPMLVEEMYKSMVEHLDGAEPPYSQEKLLVLSDILYPHCALFFASVFASFIAKNDKDPSISDEEKATRKEVTLNKLIGSLEDVLTIDITNKKHIGNLKFKE</sequence>